<keyword evidence="2" id="KW-0812">Transmembrane</keyword>
<dbReference type="SMART" id="SM00978">
    <property type="entry name" value="Tim44"/>
    <property type="match status" value="1"/>
</dbReference>
<dbReference type="Gene3D" id="3.10.450.240">
    <property type="match status" value="1"/>
</dbReference>
<dbReference type="Proteomes" id="UP001288944">
    <property type="component" value="Unassembled WGS sequence"/>
</dbReference>
<feature type="domain" description="Tim44-like" evidence="3">
    <location>
        <begin position="76"/>
        <end position="221"/>
    </location>
</feature>
<dbReference type="EMBL" id="WNUR01000015">
    <property type="protein sequence ID" value="MDZ7541149.1"/>
    <property type="molecule type" value="Genomic_DNA"/>
</dbReference>
<feature type="non-terminal residue" evidence="4">
    <location>
        <position position="1"/>
    </location>
</feature>
<accession>A0AAW9KF98</accession>
<comment type="caution">
    <text evidence="4">The sequence shown here is derived from an EMBL/GenBank/DDBJ whole genome shotgun (WGS) entry which is preliminary data.</text>
</comment>
<dbReference type="InterPro" id="IPR032710">
    <property type="entry name" value="NTF2-like_dom_sf"/>
</dbReference>
<evidence type="ECO:0000313" key="5">
    <source>
        <dbReference type="Proteomes" id="UP001288944"/>
    </source>
</evidence>
<keyword evidence="2" id="KW-1133">Transmembrane helix</keyword>
<dbReference type="Pfam" id="PF04280">
    <property type="entry name" value="Tim44"/>
    <property type="match status" value="1"/>
</dbReference>
<evidence type="ECO:0000259" key="3">
    <source>
        <dbReference type="SMART" id="SM00978"/>
    </source>
</evidence>
<dbReference type="AlphaFoldDB" id="A0AAW9KF98"/>
<evidence type="ECO:0000256" key="2">
    <source>
        <dbReference type="SAM" id="Phobius"/>
    </source>
</evidence>
<name>A0AAW9KF98_CLOPF</name>
<evidence type="ECO:0000256" key="1">
    <source>
        <dbReference type="SAM" id="MobiDB-lite"/>
    </source>
</evidence>
<dbReference type="SUPFAM" id="SSF54427">
    <property type="entry name" value="NTF2-like"/>
    <property type="match status" value="1"/>
</dbReference>
<reference evidence="4" key="1">
    <citation type="submission" date="2019-11" db="EMBL/GenBank/DDBJ databases">
        <title>Characterization of Clostridium perfringens isolates from swine manure treated agricultural soils.</title>
        <authorList>
            <person name="Wushke S.T."/>
        </authorList>
    </citation>
    <scope>NUCLEOTIDE SEQUENCE</scope>
    <source>
        <strain evidence="4">X62</strain>
    </source>
</reference>
<sequence length="236" mass="26990">WARGRGEGFTRPGGGGGGGGGGRGSSSHSSHGSSSSSPYGNMIDFLILGSFIGINFLFVKNGSVSRYKVYSKKREAMSTLKDFEIENPAWNFYEIETQIEESFPLIQEAWMNRDYSPVKHLMTDNFFDTHTVKMNWMLLKKEKNILSDVELKRVTPILAVENDENGEDFIWVLLKAKMIDYTINEENNCIIDGDYSTANSFEEFWKFIRKEDKWLADTILQVDDIESLDYFDKLKP</sequence>
<gene>
    <name evidence="4" type="ORF">GNF83_07755</name>
</gene>
<keyword evidence="2" id="KW-0472">Membrane</keyword>
<feature type="compositionally biased region" description="Low complexity" evidence="1">
    <location>
        <begin position="25"/>
        <end position="37"/>
    </location>
</feature>
<evidence type="ECO:0000313" key="4">
    <source>
        <dbReference type="EMBL" id="MDZ7541149.1"/>
    </source>
</evidence>
<dbReference type="InterPro" id="IPR007379">
    <property type="entry name" value="Tim44-like_dom"/>
</dbReference>
<feature type="region of interest" description="Disordered" evidence="1">
    <location>
        <begin position="1"/>
        <end position="37"/>
    </location>
</feature>
<feature type="transmembrane region" description="Helical" evidence="2">
    <location>
        <begin position="39"/>
        <end position="58"/>
    </location>
</feature>
<feature type="compositionally biased region" description="Gly residues" evidence="1">
    <location>
        <begin position="11"/>
        <end position="24"/>
    </location>
</feature>
<proteinExistence type="predicted"/>
<organism evidence="4 5">
    <name type="scientific">Clostridium perfringens</name>
    <dbReference type="NCBI Taxonomy" id="1502"/>
    <lineage>
        <taxon>Bacteria</taxon>
        <taxon>Bacillati</taxon>
        <taxon>Bacillota</taxon>
        <taxon>Clostridia</taxon>
        <taxon>Eubacteriales</taxon>
        <taxon>Clostridiaceae</taxon>
        <taxon>Clostridium</taxon>
    </lineage>
</organism>
<protein>
    <submittedName>
        <fullName evidence="4">Tim44 domain-containing protein</fullName>
    </submittedName>
</protein>